<dbReference type="InterPro" id="IPR048903">
    <property type="entry name" value="MdcG_N"/>
</dbReference>
<dbReference type="NCBIfam" id="NF002332">
    <property type="entry name" value="PRK01293.1"/>
    <property type="match status" value="1"/>
</dbReference>
<dbReference type="AlphaFoldDB" id="A0A4Y6RAK2"/>
<dbReference type="Pfam" id="PF10620">
    <property type="entry name" value="MdcG"/>
    <property type="match status" value="1"/>
</dbReference>
<dbReference type="GO" id="GO:0016779">
    <property type="term" value="F:nucleotidyltransferase activity"/>
    <property type="evidence" value="ECO:0007669"/>
    <property type="project" value="UniProtKB-KW"/>
</dbReference>
<protein>
    <submittedName>
        <fullName evidence="5">Malonate decarboxylase holo-ACP synthase</fullName>
    </submittedName>
</protein>
<keyword evidence="1" id="KW-0808">Transferase</keyword>
<feature type="domain" description="Phosphoribosyl-dephospho-CoA transferase MdcG C-terminal" evidence="3">
    <location>
        <begin position="87"/>
        <end position="200"/>
    </location>
</feature>
<dbReference type="OrthoDB" id="1275217at2"/>
<dbReference type="RefSeq" id="WP_141169095.1">
    <property type="nucleotide sequence ID" value="NZ_CP041185.1"/>
</dbReference>
<evidence type="ECO:0000256" key="2">
    <source>
        <dbReference type="ARBA" id="ARBA00022695"/>
    </source>
</evidence>
<dbReference type="EMBL" id="CP041185">
    <property type="protein sequence ID" value="QDG69616.1"/>
    <property type="molecule type" value="Genomic_DNA"/>
</dbReference>
<proteinExistence type="predicted"/>
<dbReference type="NCBIfam" id="TIGR03135">
    <property type="entry name" value="malonate_mdcG"/>
    <property type="match status" value="1"/>
</dbReference>
<dbReference type="InterPro" id="IPR049180">
    <property type="entry name" value="MdcG_C"/>
</dbReference>
<dbReference type="Pfam" id="PF20866">
    <property type="entry name" value="MdcG_N"/>
    <property type="match status" value="1"/>
</dbReference>
<feature type="domain" description="Phosphoribosyl-dephospho-CoA transferase MdcG N-terminal" evidence="4">
    <location>
        <begin position="5"/>
        <end position="75"/>
    </location>
</feature>
<keyword evidence="2" id="KW-0548">Nucleotidyltransferase</keyword>
<name>A0A4Y6RAK2_9BURK</name>
<evidence type="ECO:0000256" key="1">
    <source>
        <dbReference type="ARBA" id="ARBA00022679"/>
    </source>
</evidence>
<dbReference type="KEGG" id="jas:FJQ89_03690"/>
<gene>
    <name evidence="5" type="ORF">FJQ89_03690</name>
</gene>
<reference evidence="5 6" key="1">
    <citation type="submission" date="2019-06" db="EMBL/GenBank/DDBJ databases">
        <title>Complete genome sequence of Janthinobacterium sp. SNU WT3 isolated from diseased rainbow trout.</title>
        <authorList>
            <person name="Oh W.T."/>
            <person name="Park S.C."/>
        </authorList>
    </citation>
    <scope>NUCLEOTIDE SEQUENCE [LARGE SCALE GENOMIC DNA]</scope>
    <source>
        <strain evidence="5 6">SNU WT3</strain>
    </source>
</reference>
<sequence>MQNLRAHDLLWASGLPEGAPLPAWLDAVWLRAAPLVVRRASCAPGRIPVGVRGMLRSERHACEVEAAAVLHRVTPEMLARLARTPLPGPSCAALDALRQVAPLLDATGWAWGPTGGVGFALASGLPVLRADSDLDLVLRIAAPPDADQADALRAIAASVTACRLDLQIDTGLGGFAYAEWAAGRGRVLLKTDRGPLLTATPWELA</sequence>
<evidence type="ECO:0000259" key="4">
    <source>
        <dbReference type="Pfam" id="PF20866"/>
    </source>
</evidence>
<accession>A0A4Y6RAK2</accession>
<evidence type="ECO:0000313" key="5">
    <source>
        <dbReference type="EMBL" id="QDG69616.1"/>
    </source>
</evidence>
<dbReference type="InterPro" id="IPR017557">
    <property type="entry name" value="Holo-ACP_synthase"/>
</dbReference>
<evidence type="ECO:0000313" key="6">
    <source>
        <dbReference type="Proteomes" id="UP000316665"/>
    </source>
</evidence>
<organism evidence="5 6">
    <name type="scientific">Janthinobacterium tructae</name>
    <dbReference type="NCBI Taxonomy" id="2590869"/>
    <lineage>
        <taxon>Bacteria</taxon>
        <taxon>Pseudomonadati</taxon>
        <taxon>Pseudomonadota</taxon>
        <taxon>Betaproteobacteria</taxon>
        <taxon>Burkholderiales</taxon>
        <taxon>Oxalobacteraceae</taxon>
        <taxon>Janthinobacterium</taxon>
    </lineage>
</organism>
<dbReference type="Proteomes" id="UP000316665">
    <property type="component" value="Chromosome"/>
</dbReference>
<keyword evidence="6" id="KW-1185">Reference proteome</keyword>
<evidence type="ECO:0000259" key="3">
    <source>
        <dbReference type="Pfam" id="PF10620"/>
    </source>
</evidence>